<dbReference type="SUPFAM" id="SSF52540">
    <property type="entry name" value="P-loop containing nucleoside triphosphate hydrolases"/>
    <property type="match status" value="1"/>
</dbReference>
<accession>A0A833VV23</accession>
<dbReference type="Pfam" id="PF12052">
    <property type="entry name" value="VGCC_beta4Aa_N"/>
    <property type="match status" value="1"/>
</dbReference>
<dbReference type="GO" id="GO:0005245">
    <property type="term" value="F:voltage-gated calcium channel activity"/>
    <property type="evidence" value="ECO:0007669"/>
    <property type="project" value="InterPro"/>
</dbReference>
<keyword evidence="1 2" id="KW-0728">SH3 domain</keyword>
<dbReference type="Gene3D" id="3.40.50.300">
    <property type="entry name" value="P-loop containing nucleotide triphosphate hydrolases"/>
    <property type="match status" value="1"/>
</dbReference>
<organism evidence="5 6">
    <name type="scientific">Frieseomelitta varia</name>
    <dbReference type="NCBI Taxonomy" id="561572"/>
    <lineage>
        <taxon>Eukaryota</taxon>
        <taxon>Metazoa</taxon>
        <taxon>Ecdysozoa</taxon>
        <taxon>Arthropoda</taxon>
        <taxon>Hexapoda</taxon>
        <taxon>Insecta</taxon>
        <taxon>Pterygota</taxon>
        <taxon>Neoptera</taxon>
        <taxon>Endopterygota</taxon>
        <taxon>Hymenoptera</taxon>
        <taxon>Apocrita</taxon>
        <taxon>Aculeata</taxon>
        <taxon>Apoidea</taxon>
        <taxon>Anthophila</taxon>
        <taxon>Apidae</taxon>
        <taxon>Frieseomelitta</taxon>
    </lineage>
</organism>
<dbReference type="InterPro" id="IPR001452">
    <property type="entry name" value="SH3_domain"/>
</dbReference>
<feature type="region of interest" description="Disordered" evidence="3">
    <location>
        <begin position="175"/>
        <end position="234"/>
    </location>
</feature>
<protein>
    <recommendedName>
        <fullName evidence="4">SH3 domain-containing protein</fullName>
    </recommendedName>
</protein>
<sequence length="315" mass="34646">MMAGPEGKERWKIAEAGGKGSGKGKDLFVLTEILTAALTCCPTGVDICVLIIRRLYYEGSADSNYSQPSSDLSLDEEKESLRREKERQALNQLEKARTKPVAFAVRTNVSYDGSVDDDSPVHGSAVSFEVRDFLHIKEKYDNNWWIGRLVKENSDVGFIPSPVKLEALRQQASAARGTKGLYSARGGSSGNLGESGMPSRGSTPPTPGDDSDSVRGGKATLTTPPAKEKRKNFFKKPVNDFDESQCLLIRSSRFQETTTPYDVVPSMRPVVLVGPSLKGYQVTDMMQKALFDYLKHRFRGRCAKLSLNLSGSSYE</sequence>
<dbReference type="AlphaFoldDB" id="A0A833VV23"/>
<evidence type="ECO:0000256" key="1">
    <source>
        <dbReference type="ARBA" id="ARBA00022443"/>
    </source>
</evidence>
<gene>
    <name evidence="5" type="ORF">E2986_00167</name>
</gene>
<keyword evidence="6" id="KW-1185">Reference proteome</keyword>
<dbReference type="Gene3D" id="2.30.30.40">
    <property type="entry name" value="SH3 Domains"/>
    <property type="match status" value="1"/>
</dbReference>
<reference evidence="5" key="1">
    <citation type="submission" date="2019-11" db="EMBL/GenBank/DDBJ databases">
        <title>The nuclear and mitochondrial genomes of Frieseomelitta varia - a highly eusocial stingless bee (Meliponini) with a permanently sterile worker caste.</title>
        <authorList>
            <person name="Freitas F.C.P."/>
            <person name="Lourenco A.P."/>
            <person name="Nunes F.M.F."/>
            <person name="Paschoal A.R."/>
            <person name="Abreu F.C.P."/>
            <person name="Barbin F.O."/>
            <person name="Bataglia L."/>
            <person name="Cardoso-Junior C.A.M."/>
            <person name="Cervoni M.S."/>
            <person name="Silva S.R."/>
            <person name="Dalarmi F."/>
            <person name="Del Lama M.A."/>
            <person name="Depintor T.S."/>
            <person name="Ferreira K.M."/>
            <person name="Goria P.S."/>
            <person name="Jaskot M.C."/>
            <person name="Lago D.C."/>
            <person name="Luna-Lucena D."/>
            <person name="Moda L.M."/>
            <person name="Nascimento L."/>
            <person name="Pedrino M."/>
            <person name="Rabico F.O."/>
            <person name="Sanches F.C."/>
            <person name="Santos D.E."/>
            <person name="Santos C.G."/>
            <person name="Vieira J."/>
            <person name="Lopes T.F."/>
            <person name="Barchuk A.R."/>
            <person name="Hartfelder K."/>
            <person name="Simoes Z.L.P."/>
            <person name="Bitondi M.M.G."/>
            <person name="Pinheiro D.G."/>
        </authorList>
    </citation>
    <scope>NUCLEOTIDE SEQUENCE</scope>
    <source>
        <strain evidence="5">USP_RPSP 00005682</strain>
        <tissue evidence="5">Whole individual</tissue>
    </source>
</reference>
<dbReference type="Proteomes" id="UP000655588">
    <property type="component" value="Unassembled WGS sequence"/>
</dbReference>
<dbReference type="CDD" id="cd11863">
    <property type="entry name" value="SH3_CACNB"/>
    <property type="match status" value="1"/>
</dbReference>
<comment type="caution">
    <text evidence="5">The sequence shown here is derived from an EMBL/GenBank/DDBJ whole genome shotgun (WGS) entry which is preliminary data.</text>
</comment>
<evidence type="ECO:0000256" key="3">
    <source>
        <dbReference type="SAM" id="MobiDB-lite"/>
    </source>
</evidence>
<dbReference type="SUPFAM" id="SSF50044">
    <property type="entry name" value="SH3-domain"/>
    <property type="match status" value="1"/>
</dbReference>
<evidence type="ECO:0000313" key="6">
    <source>
        <dbReference type="Proteomes" id="UP000655588"/>
    </source>
</evidence>
<evidence type="ECO:0000256" key="2">
    <source>
        <dbReference type="PROSITE-ProRule" id="PRU00192"/>
    </source>
</evidence>
<dbReference type="InterPro" id="IPR027417">
    <property type="entry name" value="P-loop_NTPase"/>
</dbReference>
<feature type="region of interest" description="Disordered" evidence="3">
    <location>
        <begin position="1"/>
        <end position="21"/>
    </location>
</feature>
<feature type="compositionally biased region" description="Basic and acidic residues" evidence="3">
    <location>
        <begin position="1"/>
        <end position="13"/>
    </location>
</feature>
<name>A0A833VV23_9HYME</name>
<evidence type="ECO:0000259" key="4">
    <source>
        <dbReference type="PROSITE" id="PS50002"/>
    </source>
</evidence>
<dbReference type="InterPro" id="IPR000584">
    <property type="entry name" value="VDCC_L_bsu"/>
</dbReference>
<dbReference type="GO" id="GO:0005891">
    <property type="term" value="C:voltage-gated calcium channel complex"/>
    <property type="evidence" value="ECO:0007669"/>
    <property type="project" value="InterPro"/>
</dbReference>
<proteinExistence type="predicted"/>
<dbReference type="PRINTS" id="PR01626">
    <property type="entry name" value="LCACHANNELB"/>
</dbReference>
<dbReference type="EMBL" id="WNWW01000379">
    <property type="protein sequence ID" value="KAF3425530.1"/>
    <property type="molecule type" value="Genomic_DNA"/>
</dbReference>
<dbReference type="PROSITE" id="PS50002">
    <property type="entry name" value="SH3"/>
    <property type="match status" value="1"/>
</dbReference>
<dbReference type="SMART" id="SM00326">
    <property type="entry name" value="SH3"/>
    <property type="match status" value="1"/>
</dbReference>
<feature type="domain" description="SH3" evidence="4">
    <location>
        <begin position="100"/>
        <end position="169"/>
    </location>
</feature>
<dbReference type="InterPro" id="IPR046937">
    <property type="entry name" value="CAB1-4_N_A-dom"/>
</dbReference>
<evidence type="ECO:0000313" key="5">
    <source>
        <dbReference type="EMBL" id="KAF3425530.1"/>
    </source>
</evidence>
<dbReference type="PANTHER" id="PTHR11824">
    <property type="entry name" value="VOLTAGE-DEPENDENT CALCIUM CHANNEL BETA SUBUNIT"/>
    <property type="match status" value="1"/>
</dbReference>
<dbReference type="InterPro" id="IPR036028">
    <property type="entry name" value="SH3-like_dom_sf"/>
</dbReference>